<keyword evidence="2" id="KW-0812">Transmembrane</keyword>
<evidence type="ECO:0000313" key="3">
    <source>
        <dbReference type="EMBL" id="MQM12095.1"/>
    </source>
</evidence>
<organism evidence="3 4">
    <name type="scientific">Colocasia esculenta</name>
    <name type="common">Wild taro</name>
    <name type="synonym">Arum esculentum</name>
    <dbReference type="NCBI Taxonomy" id="4460"/>
    <lineage>
        <taxon>Eukaryota</taxon>
        <taxon>Viridiplantae</taxon>
        <taxon>Streptophyta</taxon>
        <taxon>Embryophyta</taxon>
        <taxon>Tracheophyta</taxon>
        <taxon>Spermatophyta</taxon>
        <taxon>Magnoliopsida</taxon>
        <taxon>Liliopsida</taxon>
        <taxon>Araceae</taxon>
        <taxon>Aroideae</taxon>
        <taxon>Colocasieae</taxon>
        <taxon>Colocasia</taxon>
    </lineage>
</organism>
<dbReference type="EMBL" id="NMUH01005195">
    <property type="protein sequence ID" value="MQM12095.1"/>
    <property type="molecule type" value="Genomic_DNA"/>
</dbReference>
<accession>A0A843X3K6</accession>
<proteinExistence type="predicted"/>
<feature type="region of interest" description="Disordered" evidence="1">
    <location>
        <begin position="42"/>
        <end position="61"/>
    </location>
</feature>
<protein>
    <submittedName>
        <fullName evidence="3">Uncharacterized protein</fullName>
    </submittedName>
</protein>
<sequence length="170" mass="18906">MCHIAIRVSLIAVIASNTPFDSPRRNCSLRCRSLSRPFAAPDCSQARSPLPSSHPGAPSPSLSDIRLPALAIGRCLRCSVHASCPCFRFKRIRFPYSFHFAKSVLCEIDFVLRGCTLGEGRRTPITPYSAGDTFSKASSIMERLHSQVSVFNYSVIAMLMIHNLMIYFCF</sequence>
<feature type="non-terminal residue" evidence="3">
    <location>
        <position position="170"/>
    </location>
</feature>
<comment type="caution">
    <text evidence="3">The sequence shown here is derived from an EMBL/GenBank/DDBJ whole genome shotgun (WGS) entry which is preliminary data.</text>
</comment>
<keyword evidence="4" id="KW-1185">Reference proteome</keyword>
<keyword evidence="2" id="KW-1133">Transmembrane helix</keyword>
<feature type="transmembrane region" description="Helical" evidence="2">
    <location>
        <begin position="150"/>
        <end position="168"/>
    </location>
</feature>
<evidence type="ECO:0000313" key="4">
    <source>
        <dbReference type="Proteomes" id="UP000652761"/>
    </source>
</evidence>
<keyword evidence="2" id="KW-0472">Membrane</keyword>
<name>A0A843X3K6_COLES</name>
<dbReference type="Proteomes" id="UP000652761">
    <property type="component" value="Unassembled WGS sequence"/>
</dbReference>
<reference evidence="3" key="1">
    <citation type="submission" date="2017-07" db="EMBL/GenBank/DDBJ databases">
        <title>Taro Niue Genome Assembly and Annotation.</title>
        <authorList>
            <person name="Atibalentja N."/>
            <person name="Keating K."/>
            <person name="Fields C.J."/>
        </authorList>
    </citation>
    <scope>NUCLEOTIDE SEQUENCE</scope>
    <source>
        <strain evidence="3">Niue_2</strain>
        <tissue evidence="3">Leaf</tissue>
    </source>
</reference>
<evidence type="ECO:0000256" key="1">
    <source>
        <dbReference type="SAM" id="MobiDB-lite"/>
    </source>
</evidence>
<evidence type="ECO:0000256" key="2">
    <source>
        <dbReference type="SAM" id="Phobius"/>
    </source>
</evidence>
<dbReference type="AlphaFoldDB" id="A0A843X3K6"/>
<gene>
    <name evidence="3" type="ORF">Taro_045005</name>
</gene>